<reference evidence="1" key="2">
    <citation type="submission" date="2020-11" db="EMBL/GenBank/DDBJ databases">
        <authorList>
            <person name="McCartney M.A."/>
            <person name="Auch B."/>
            <person name="Kono T."/>
            <person name="Mallez S."/>
            <person name="Becker A."/>
            <person name="Gohl D.M."/>
            <person name="Silverstein K.A.T."/>
            <person name="Koren S."/>
            <person name="Bechman K.B."/>
            <person name="Herman A."/>
            <person name="Abrahante J.E."/>
            <person name="Garbe J."/>
        </authorList>
    </citation>
    <scope>NUCLEOTIDE SEQUENCE</scope>
    <source>
        <strain evidence="1">Duluth1</strain>
        <tissue evidence="1">Whole animal</tissue>
    </source>
</reference>
<gene>
    <name evidence="1" type="ORF">DPMN_119841</name>
</gene>
<dbReference type="EMBL" id="JAIWYP010000005">
    <property type="protein sequence ID" value="KAH3818240.1"/>
    <property type="molecule type" value="Genomic_DNA"/>
</dbReference>
<dbReference type="AlphaFoldDB" id="A0A9D4JN47"/>
<evidence type="ECO:0000313" key="2">
    <source>
        <dbReference type="Proteomes" id="UP000828390"/>
    </source>
</evidence>
<sequence>MKETRAKGKRSLIAYDTLYIDGRPVRDKGRGGGEIGILSWIFNEVTNVRKVILHLWIF</sequence>
<protein>
    <submittedName>
        <fullName evidence="1">Uncharacterized protein</fullName>
    </submittedName>
</protein>
<accession>A0A9D4JN47</accession>
<keyword evidence="2" id="KW-1185">Reference proteome</keyword>
<dbReference type="Proteomes" id="UP000828390">
    <property type="component" value="Unassembled WGS sequence"/>
</dbReference>
<evidence type="ECO:0000313" key="1">
    <source>
        <dbReference type="EMBL" id="KAH3818240.1"/>
    </source>
</evidence>
<proteinExistence type="predicted"/>
<name>A0A9D4JN47_DREPO</name>
<reference evidence="1" key="1">
    <citation type="journal article" date="2019" name="bioRxiv">
        <title>The Genome of the Zebra Mussel, Dreissena polymorpha: A Resource for Invasive Species Research.</title>
        <authorList>
            <person name="McCartney M.A."/>
            <person name="Auch B."/>
            <person name="Kono T."/>
            <person name="Mallez S."/>
            <person name="Zhang Y."/>
            <person name="Obille A."/>
            <person name="Becker A."/>
            <person name="Abrahante J.E."/>
            <person name="Garbe J."/>
            <person name="Badalamenti J.P."/>
            <person name="Herman A."/>
            <person name="Mangelson H."/>
            <person name="Liachko I."/>
            <person name="Sullivan S."/>
            <person name="Sone E.D."/>
            <person name="Koren S."/>
            <person name="Silverstein K.A.T."/>
            <person name="Beckman K.B."/>
            <person name="Gohl D.M."/>
        </authorList>
    </citation>
    <scope>NUCLEOTIDE SEQUENCE</scope>
    <source>
        <strain evidence="1">Duluth1</strain>
        <tissue evidence="1">Whole animal</tissue>
    </source>
</reference>
<organism evidence="1 2">
    <name type="scientific">Dreissena polymorpha</name>
    <name type="common">Zebra mussel</name>
    <name type="synonym">Mytilus polymorpha</name>
    <dbReference type="NCBI Taxonomy" id="45954"/>
    <lineage>
        <taxon>Eukaryota</taxon>
        <taxon>Metazoa</taxon>
        <taxon>Spiralia</taxon>
        <taxon>Lophotrochozoa</taxon>
        <taxon>Mollusca</taxon>
        <taxon>Bivalvia</taxon>
        <taxon>Autobranchia</taxon>
        <taxon>Heteroconchia</taxon>
        <taxon>Euheterodonta</taxon>
        <taxon>Imparidentia</taxon>
        <taxon>Neoheterodontei</taxon>
        <taxon>Myida</taxon>
        <taxon>Dreissenoidea</taxon>
        <taxon>Dreissenidae</taxon>
        <taxon>Dreissena</taxon>
    </lineage>
</organism>
<comment type="caution">
    <text evidence="1">The sequence shown here is derived from an EMBL/GenBank/DDBJ whole genome shotgun (WGS) entry which is preliminary data.</text>
</comment>